<reference evidence="2 3" key="1">
    <citation type="journal article" date="2014" name="Agronomy (Basel)">
        <title>A Draft Genome Sequence for Ensete ventricosum, the Drought-Tolerant Tree Against Hunger.</title>
        <authorList>
            <person name="Harrison J."/>
            <person name="Moore K.A."/>
            <person name="Paszkiewicz K."/>
            <person name="Jones T."/>
            <person name="Grant M."/>
            <person name="Ambacheew D."/>
            <person name="Muzemil S."/>
            <person name="Studholme D.J."/>
        </authorList>
    </citation>
    <scope>NUCLEOTIDE SEQUENCE [LARGE SCALE GENOMIC DNA]</scope>
</reference>
<dbReference type="AlphaFoldDB" id="A0A427AN64"/>
<name>A0A427AN64_ENSVE</name>
<accession>A0A427AN64</accession>
<gene>
    <name evidence="2" type="ORF">B296_00008191</name>
</gene>
<dbReference type="EMBL" id="AMZH03001873">
    <property type="protein sequence ID" value="RRT77653.1"/>
    <property type="molecule type" value="Genomic_DNA"/>
</dbReference>
<proteinExistence type="predicted"/>
<organism evidence="2 3">
    <name type="scientific">Ensete ventricosum</name>
    <name type="common">Abyssinian banana</name>
    <name type="synonym">Musa ensete</name>
    <dbReference type="NCBI Taxonomy" id="4639"/>
    <lineage>
        <taxon>Eukaryota</taxon>
        <taxon>Viridiplantae</taxon>
        <taxon>Streptophyta</taxon>
        <taxon>Embryophyta</taxon>
        <taxon>Tracheophyta</taxon>
        <taxon>Spermatophyta</taxon>
        <taxon>Magnoliopsida</taxon>
        <taxon>Liliopsida</taxon>
        <taxon>Zingiberales</taxon>
        <taxon>Musaceae</taxon>
        <taxon>Ensete</taxon>
    </lineage>
</organism>
<comment type="caution">
    <text evidence="2">The sequence shown here is derived from an EMBL/GenBank/DDBJ whole genome shotgun (WGS) entry which is preliminary data.</text>
</comment>
<sequence length="246" mass="26582">MGCYIPNGHTFCRAPAISSLRFLIPFFSTHPSTSLGFHLGFQRLALSPVVMDAGGSGGGLFSVDPLERHAARGRGVITSMAAGNDVILLGTSKGWVIRYDFGVGDSQGQLASVVRLSEPFPVILICSSSSQILTSLEVEAVISWCTVVLSRLKGLVVNAAAWNRQQITEGSTKEVLLGTENGQLFEMAVDEVDKKEKHVKLLFELTELPEAIMGLQIVFASYSDRAVHFMELPGEIPNRQAITCSL</sequence>
<dbReference type="Pfam" id="PF05131">
    <property type="entry name" value="Pep3_Vps18"/>
    <property type="match status" value="1"/>
</dbReference>
<evidence type="ECO:0000313" key="2">
    <source>
        <dbReference type="EMBL" id="RRT77653.1"/>
    </source>
</evidence>
<feature type="domain" description="Pep3/Vps18 beta-propeller" evidence="1">
    <location>
        <begin position="61"/>
        <end position="223"/>
    </location>
</feature>
<evidence type="ECO:0000259" key="1">
    <source>
        <dbReference type="Pfam" id="PF05131"/>
    </source>
</evidence>
<protein>
    <recommendedName>
        <fullName evidence="1">Pep3/Vps18 beta-propeller domain-containing protein</fullName>
    </recommendedName>
</protein>
<dbReference type="InterPro" id="IPR007810">
    <property type="entry name" value="Pep3/Vps18_beta-prop"/>
</dbReference>
<evidence type="ECO:0000313" key="3">
    <source>
        <dbReference type="Proteomes" id="UP000287651"/>
    </source>
</evidence>
<dbReference type="Proteomes" id="UP000287651">
    <property type="component" value="Unassembled WGS sequence"/>
</dbReference>